<dbReference type="PANTHER" id="PTHR35605:SF1">
    <property type="entry name" value="ECP2 EFFECTOR PROTEIN DOMAIN-CONTAINING PROTEIN-RELATED"/>
    <property type="match status" value="1"/>
</dbReference>
<sequence>MVQVSTLAAVCCFFLSALPVLASPLVALDAELARRTYTLSEGPIHWKGVVEEGGEEVQLIGNTFEEIEAQAKIINPAFAISNYTTNSTANVEARDAALAARWITHIGCEWPPGWTRTWDFTALHNGIEYLKGLQGWCLHTSGPRTCDRVSCSWGSAVYWCNDNQGYALVLCAFLGHYAADIVSQCADQGANGRTLGQAFDSGNWNVIVAAGDC</sequence>
<feature type="chain" id="PRO_5043798988" evidence="1">
    <location>
        <begin position="23"/>
        <end position="213"/>
    </location>
</feature>
<reference evidence="2" key="2">
    <citation type="submission" date="2023-05" db="EMBL/GenBank/DDBJ databases">
        <authorList>
            <consortium name="Lawrence Berkeley National Laboratory"/>
            <person name="Steindorff A."/>
            <person name="Hensen N."/>
            <person name="Bonometti L."/>
            <person name="Westerberg I."/>
            <person name="Brannstrom I.O."/>
            <person name="Guillou S."/>
            <person name="Cros-Aarteil S."/>
            <person name="Calhoun S."/>
            <person name="Haridas S."/>
            <person name="Kuo A."/>
            <person name="Mondo S."/>
            <person name="Pangilinan J."/>
            <person name="Riley R."/>
            <person name="Labutti K."/>
            <person name="Andreopoulos B."/>
            <person name="Lipzen A."/>
            <person name="Chen C."/>
            <person name="Yanf M."/>
            <person name="Daum C."/>
            <person name="Ng V."/>
            <person name="Clum A."/>
            <person name="Ohm R."/>
            <person name="Martin F."/>
            <person name="Silar P."/>
            <person name="Natvig D."/>
            <person name="Lalanne C."/>
            <person name="Gautier V."/>
            <person name="Ament-Velasquez S.L."/>
            <person name="Kruys A."/>
            <person name="Hutchinson M.I."/>
            <person name="Powell A.J."/>
            <person name="Barry K."/>
            <person name="Miller A.N."/>
            <person name="Grigoriev I.V."/>
            <person name="Debuchy R."/>
            <person name="Gladieux P."/>
            <person name="Thoren M.H."/>
            <person name="Johannesson H."/>
        </authorList>
    </citation>
    <scope>NUCLEOTIDE SEQUENCE</scope>
    <source>
        <strain evidence="2">PSN243</strain>
    </source>
</reference>
<reference evidence="2" key="1">
    <citation type="journal article" date="2023" name="Mol. Phylogenet. Evol.">
        <title>Genome-scale phylogeny and comparative genomics of the fungal order Sordariales.</title>
        <authorList>
            <person name="Hensen N."/>
            <person name="Bonometti L."/>
            <person name="Westerberg I."/>
            <person name="Brannstrom I.O."/>
            <person name="Guillou S."/>
            <person name="Cros-Aarteil S."/>
            <person name="Calhoun S."/>
            <person name="Haridas S."/>
            <person name="Kuo A."/>
            <person name="Mondo S."/>
            <person name="Pangilinan J."/>
            <person name="Riley R."/>
            <person name="LaButti K."/>
            <person name="Andreopoulos B."/>
            <person name="Lipzen A."/>
            <person name="Chen C."/>
            <person name="Yan M."/>
            <person name="Daum C."/>
            <person name="Ng V."/>
            <person name="Clum A."/>
            <person name="Steindorff A."/>
            <person name="Ohm R.A."/>
            <person name="Martin F."/>
            <person name="Silar P."/>
            <person name="Natvig D.O."/>
            <person name="Lalanne C."/>
            <person name="Gautier V."/>
            <person name="Ament-Velasquez S.L."/>
            <person name="Kruys A."/>
            <person name="Hutchinson M.I."/>
            <person name="Powell A.J."/>
            <person name="Barry K."/>
            <person name="Miller A.N."/>
            <person name="Grigoriev I.V."/>
            <person name="Debuchy R."/>
            <person name="Gladieux P."/>
            <person name="Hiltunen Thoren M."/>
            <person name="Johannesson H."/>
        </authorList>
    </citation>
    <scope>NUCLEOTIDE SEQUENCE</scope>
    <source>
        <strain evidence="2">PSN243</strain>
    </source>
</reference>
<proteinExistence type="predicted"/>
<keyword evidence="3" id="KW-1185">Reference proteome</keyword>
<evidence type="ECO:0000313" key="2">
    <source>
        <dbReference type="EMBL" id="KAK4449680.1"/>
    </source>
</evidence>
<protein>
    <submittedName>
        <fullName evidence="2">Uncharacterized protein</fullName>
    </submittedName>
</protein>
<organism evidence="2 3">
    <name type="scientific">Podospora aff. communis PSN243</name>
    <dbReference type="NCBI Taxonomy" id="3040156"/>
    <lineage>
        <taxon>Eukaryota</taxon>
        <taxon>Fungi</taxon>
        <taxon>Dikarya</taxon>
        <taxon>Ascomycota</taxon>
        <taxon>Pezizomycotina</taxon>
        <taxon>Sordariomycetes</taxon>
        <taxon>Sordariomycetidae</taxon>
        <taxon>Sordariales</taxon>
        <taxon>Podosporaceae</taxon>
        <taxon>Podospora</taxon>
    </lineage>
</organism>
<keyword evidence="1" id="KW-0732">Signal</keyword>
<dbReference type="AlphaFoldDB" id="A0AAV9GMH9"/>
<evidence type="ECO:0000313" key="3">
    <source>
        <dbReference type="Proteomes" id="UP001321760"/>
    </source>
</evidence>
<accession>A0AAV9GMH9</accession>
<dbReference type="PANTHER" id="PTHR35605">
    <property type="entry name" value="ECP2 EFFECTOR PROTEIN DOMAIN-CONTAINING PROTEIN-RELATED"/>
    <property type="match status" value="1"/>
</dbReference>
<dbReference type="EMBL" id="MU865936">
    <property type="protein sequence ID" value="KAK4449680.1"/>
    <property type="molecule type" value="Genomic_DNA"/>
</dbReference>
<comment type="caution">
    <text evidence="2">The sequence shown here is derived from an EMBL/GenBank/DDBJ whole genome shotgun (WGS) entry which is preliminary data.</text>
</comment>
<feature type="signal peptide" evidence="1">
    <location>
        <begin position="1"/>
        <end position="22"/>
    </location>
</feature>
<evidence type="ECO:0000256" key="1">
    <source>
        <dbReference type="SAM" id="SignalP"/>
    </source>
</evidence>
<name>A0AAV9GMH9_9PEZI</name>
<gene>
    <name evidence="2" type="ORF">QBC34DRAFT_380138</name>
</gene>
<dbReference type="Proteomes" id="UP001321760">
    <property type="component" value="Unassembled WGS sequence"/>
</dbReference>